<dbReference type="EMBL" id="JBHRTA010000060">
    <property type="protein sequence ID" value="MFC3199740.1"/>
    <property type="molecule type" value="Genomic_DNA"/>
</dbReference>
<name>A0ABV7JNR8_9SPHI</name>
<protein>
    <submittedName>
        <fullName evidence="1">DUF4843 domain-containing protein</fullName>
    </submittedName>
</protein>
<keyword evidence="2" id="KW-1185">Reference proteome</keyword>
<sequence length="285" mass="31932">MKKILIYIAFFQLLFCFTSCEKEMMGYKGREGVYFAVRHNGSSTILPNLWPYQPYSDVDFVRIDGNTVDYPAIVMITGPVKDYNRTFRLEVNPDSTTAVLGQHYDTIQQEWTIPAGAISTYVTVTLHRTPDLEDNPVTLGLRLVATADFELSFPEWDAIPSLNAGQVVPTFDASLHTLKINDVMVRPAVWSGSLQAGNRESGLFGVFTRRKMEFLMENLGLSYEDFASTETMPMARQMLIAADGASALVKRFNDGNPVLEDDGRLMWMGAVPWTSYVGVPWVSTP</sequence>
<proteinExistence type="predicted"/>
<accession>A0ABV7JNR8</accession>
<comment type="caution">
    <text evidence="1">The sequence shown here is derived from an EMBL/GenBank/DDBJ whole genome shotgun (WGS) entry which is preliminary data.</text>
</comment>
<dbReference type="RefSeq" id="WP_379025655.1">
    <property type="nucleotide sequence ID" value="NZ_JBHRTA010000060.1"/>
</dbReference>
<dbReference type="Proteomes" id="UP001595526">
    <property type="component" value="Unassembled WGS sequence"/>
</dbReference>
<dbReference type="Pfam" id="PF16132">
    <property type="entry name" value="DUF4843"/>
    <property type="match status" value="1"/>
</dbReference>
<evidence type="ECO:0000313" key="2">
    <source>
        <dbReference type="Proteomes" id="UP001595526"/>
    </source>
</evidence>
<dbReference type="InterPro" id="IPR032299">
    <property type="entry name" value="DUF4843"/>
</dbReference>
<gene>
    <name evidence="1" type="ORF">ACFOET_19130</name>
</gene>
<organism evidence="1 2">
    <name type="scientific">Parapedobacter deserti</name>
    <dbReference type="NCBI Taxonomy" id="1912957"/>
    <lineage>
        <taxon>Bacteria</taxon>
        <taxon>Pseudomonadati</taxon>
        <taxon>Bacteroidota</taxon>
        <taxon>Sphingobacteriia</taxon>
        <taxon>Sphingobacteriales</taxon>
        <taxon>Sphingobacteriaceae</taxon>
        <taxon>Parapedobacter</taxon>
    </lineage>
</organism>
<evidence type="ECO:0000313" key="1">
    <source>
        <dbReference type="EMBL" id="MFC3199740.1"/>
    </source>
</evidence>
<reference evidence="2" key="1">
    <citation type="journal article" date="2019" name="Int. J. Syst. Evol. Microbiol.">
        <title>The Global Catalogue of Microorganisms (GCM) 10K type strain sequencing project: providing services to taxonomists for standard genome sequencing and annotation.</title>
        <authorList>
            <consortium name="The Broad Institute Genomics Platform"/>
            <consortium name="The Broad Institute Genome Sequencing Center for Infectious Disease"/>
            <person name="Wu L."/>
            <person name="Ma J."/>
        </authorList>
    </citation>
    <scope>NUCLEOTIDE SEQUENCE [LARGE SCALE GENOMIC DNA]</scope>
    <source>
        <strain evidence="2">KCTC 52416</strain>
    </source>
</reference>